<gene>
    <name evidence="1" type="ORF">X777_15666</name>
</gene>
<organism evidence="1 2">
    <name type="scientific">Ooceraea biroi</name>
    <name type="common">Clonal raider ant</name>
    <name type="synonym">Cerapachys biroi</name>
    <dbReference type="NCBI Taxonomy" id="2015173"/>
    <lineage>
        <taxon>Eukaryota</taxon>
        <taxon>Metazoa</taxon>
        <taxon>Ecdysozoa</taxon>
        <taxon>Arthropoda</taxon>
        <taxon>Hexapoda</taxon>
        <taxon>Insecta</taxon>
        <taxon>Pterygota</taxon>
        <taxon>Neoptera</taxon>
        <taxon>Endopterygota</taxon>
        <taxon>Hymenoptera</taxon>
        <taxon>Apocrita</taxon>
        <taxon>Aculeata</taxon>
        <taxon>Formicoidea</taxon>
        <taxon>Formicidae</taxon>
        <taxon>Dorylinae</taxon>
        <taxon>Ooceraea</taxon>
    </lineage>
</organism>
<feature type="non-terminal residue" evidence="1">
    <location>
        <position position="1"/>
    </location>
</feature>
<protein>
    <submittedName>
        <fullName evidence="1">Uncharacterized protein</fullName>
    </submittedName>
</protein>
<dbReference type="Proteomes" id="UP000053097">
    <property type="component" value="Unassembled WGS sequence"/>
</dbReference>
<dbReference type="EMBL" id="KK107086">
    <property type="protein sequence ID" value="EZA60003.1"/>
    <property type="molecule type" value="Genomic_DNA"/>
</dbReference>
<evidence type="ECO:0000313" key="2">
    <source>
        <dbReference type="Proteomes" id="UP000053097"/>
    </source>
</evidence>
<proteinExistence type="predicted"/>
<sequence>IPLLRNGSLCNATVVNSVQIVVRETCAFDSIFQITASGMGMHNNYKNTMETLHKTNLFIKLIIEVLKRGKITASDYCARATILCDIPIFSKTSYTRSISSLNTNFNVAHLAEHLFKNMPTCTTAYVIFFNSGVLLRVLVAP</sequence>
<name>A0A026WVI7_OOCBI</name>
<evidence type="ECO:0000313" key="1">
    <source>
        <dbReference type="EMBL" id="EZA60003.1"/>
    </source>
</evidence>
<reference evidence="1 2" key="1">
    <citation type="journal article" date="2014" name="Curr. Biol.">
        <title>The genome of the clonal raider ant Cerapachys biroi.</title>
        <authorList>
            <person name="Oxley P.R."/>
            <person name="Ji L."/>
            <person name="Fetter-Pruneda I."/>
            <person name="McKenzie S.K."/>
            <person name="Li C."/>
            <person name="Hu H."/>
            <person name="Zhang G."/>
            <person name="Kronauer D.J."/>
        </authorList>
    </citation>
    <scope>NUCLEOTIDE SEQUENCE [LARGE SCALE GENOMIC DNA]</scope>
</reference>
<accession>A0A026WVI7</accession>
<dbReference type="AlphaFoldDB" id="A0A026WVI7"/>
<keyword evidence="2" id="KW-1185">Reference proteome</keyword>